<comment type="caution">
    <text evidence="2">The sequence shown here is derived from an EMBL/GenBank/DDBJ whole genome shotgun (WGS) entry which is preliminary data.</text>
</comment>
<dbReference type="PANTHER" id="PTHR11803">
    <property type="entry name" value="2-IMINOBUTANOATE/2-IMINOPROPANOATE DEAMINASE RIDA"/>
    <property type="match status" value="1"/>
</dbReference>
<dbReference type="CDD" id="cd00448">
    <property type="entry name" value="YjgF_YER057c_UK114_family"/>
    <property type="match status" value="1"/>
</dbReference>
<evidence type="ECO:0000256" key="1">
    <source>
        <dbReference type="SAM" id="MobiDB-lite"/>
    </source>
</evidence>
<protein>
    <submittedName>
        <fullName evidence="2">RidA family protein</fullName>
        <ecNumber evidence="2">3.5.-.-</ecNumber>
    </submittedName>
</protein>
<dbReference type="Gene3D" id="3.30.1330.40">
    <property type="entry name" value="RutC-like"/>
    <property type="match status" value="1"/>
</dbReference>
<feature type="region of interest" description="Disordered" evidence="1">
    <location>
        <begin position="1"/>
        <end position="59"/>
    </location>
</feature>
<proteinExistence type="predicted"/>
<feature type="compositionally biased region" description="Basic and acidic residues" evidence="1">
    <location>
        <begin position="7"/>
        <end position="16"/>
    </location>
</feature>
<dbReference type="InterPro" id="IPR006175">
    <property type="entry name" value="YjgF/YER057c/UK114"/>
</dbReference>
<dbReference type="PANTHER" id="PTHR11803:SF39">
    <property type="entry name" value="2-IMINOBUTANOATE_2-IMINOPROPANOATE DEAMINASE"/>
    <property type="match status" value="1"/>
</dbReference>
<dbReference type="RefSeq" id="WP_379695200.1">
    <property type="nucleotide sequence ID" value="NZ_JBHSXH010000011.1"/>
</dbReference>
<feature type="compositionally biased region" description="Basic and acidic residues" evidence="1">
    <location>
        <begin position="49"/>
        <end position="59"/>
    </location>
</feature>
<sequence>MGSTMSDTERPGERAAAEPGETPPSADAARTATLGTIRSSSDGTTNPSNDERGTTPEHSTHRYMQKNVTRHESDRLSALGGYGVRKRGLQLVFFDGQTPDERTALRRGVKEQTMAALDRVTAVAAESDVEADDIMRTTVYLTKMDRLPEVESAYEEFFDGRRPSMTVVGVGALPNSAAVQIEATGVDR</sequence>
<evidence type="ECO:0000313" key="3">
    <source>
        <dbReference type="Proteomes" id="UP001596408"/>
    </source>
</evidence>
<reference evidence="2 3" key="1">
    <citation type="journal article" date="2019" name="Int. J. Syst. Evol. Microbiol.">
        <title>The Global Catalogue of Microorganisms (GCM) 10K type strain sequencing project: providing services to taxonomists for standard genome sequencing and annotation.</title>
        <authorList>
            <consortium name="The Broad Institute Genomics Platform"/>
            <consortium name="The Broad Institute Genome Sequencing Center for Infectious Disease"/>
            <person name="Wu L."/>
            <person name="Ma J."/>
        </authorList>
    </citation>
    <scope>NUCLEOTIDE SEQUENCE [LARGE SCALE GENOMIC DNA]</scope>
    <source>
        <strain evidence="2 3">YIM 94188</strain>
    </source>
</reference>
<feature type="compositionally biased region" description="Polar residues" evidence="1">
    <location>
        <begin position="33"/>
        <end position="48"/>
    </location>
</feature>
<gene>
    <name evidence="2" type="ORF">ACFQEV_09400</name>
</gene>
<dbReference type="GO" id="GO:0016787">
    <property type="term" value="F:hydrolase activity"/>
    <property type="evidence" value="ECO:0007669"/>
    <property type="project" value="UniProtKB-KW"/>
</dbReference>
<dbReference type="EMBL" id="JBHSXH010000011">
    <property type="protein sequence ID" value="MFC6825208.1"/>
    <property type="molecule type" value="Genomic_DNA"/>
</dbReference>
<dbReference type="InterPro" id="IPR035959">
    <property type="entry name" value="RutC-like_sf"/>
</dbReference>
<keyword evidence="2" id="KW-0378">Hydrolase</keyword>
<accession>A0ABD5U145</accession>
<dbReference type="Proteomes" id="UP001596408">
    <property type="component" value="Unassembled WGS sequence"/>
</dbReference>
<evidence type="ECO:0000313" key="2">
    <source>
        <dbReference type="EMBL" id="MFC6825208.1"/>
    </source>
</evidence>
<dbReference type="SUPFAM" id="SSF55298">
    <property type="entry name" value="YjgF-like"/>
    <property type="match status" value="1"/>
</dbReference>
<name>A0ABD5U145_9EURY</name>
<dbReference type="EC" id="3.5.-.-" evidence="2"/>
<dbReference type="AlphaFoldDB" id="A0ABD5U145"/>
<dbReference type="Pfam" id="PF01042">
    <property type="entry name" value="Ribonuc_L-PSP"/>
    <property type="match status" value="1"/>
</dbReference>
<organism evidence="2 3">
    <name type="scientific">Halopelagius fulvigenes</name>
    <dbReference type="NCBI Taxonomy" id="1198324"/>
    <lineage>
        <taxon>Archaea</taxon>
        <taxon>Methanobacteriati</taxon>
        <taxon>Methanobacteriota</taxon>
        <taxon>Stenosarchaea group</taxon>
        <taxon>Halobacteria</taxon>
        <taxon>Halobacteriales</taxon>
        <taxon>Haloferacaceae</taxon>
    </lineage>
</organism>
<keyword evidence="3" id="KW-1185">Reference proteome</keyword>